<reference evidence="1" key="1">
    <citation type="submission" date="2023-03" db="EMBL/GenBank/DDBJ databases">
        <title>Massive genome expansion in bonnet fungi (Mycena s.s.) driven by repeated elements and novel gene families across ecological guilds.</title>
        <authorList>
            <consortium name="Lawrence Berkeley National Laboratory"/>
            <person name="Harder C.B."/>
            <person name="Miyauchi S."/>
            <person name="Viragh M."/>
            <person name="Kuo A."/>
            <person name="Thoen E."/>
            <person name="Andreopoulos B."/>
            <person name="Lu D."/>
            <person name="Skrede I."/>
            <person name="Drula E."/>
            <person name="Henrissat B."/>
            <person name="Morin E."/>
            <person name="Kohler A."/>
            <person name="Barry K."/>
            <person name="LaButti K."/>
            <person name="Morin E."/>
            <person name="Salamov A."/>
            <person name="Lipzen A."/>
            <person name="Mereny Z."/>
            <person name="Hegedus B."/>
            <person name="Baldrian P."/>
            <person name="Stursova M."/>
            <person name="Weitz H."/>
            <person name="Taylor A."/>
            <person name="Grigoriev I.V."/>
            <person name="Nagy L.G."/>
            <person name="Martin F."/>
            <person name="Kauserud H."/>
        </authorList>
    </citation>
    <scope>NUCLEOTIDE SEQUENCE</scope>
    <source>
        <strain evidence="1">CBHHK188m</strain>
    </source>
</reference>
<dbReference type="AlphaFoldDB" id="A0AAD7KD88"/>
<evidence type="ECO:0000313" key="1">
    <source>
        <dbReference type="EMBL" id="KAJ7782391.1"/>
    </source>
</evidence>
<dbReference type="Proteomes" id="UP001215280">
    <property type="component" value="Unassembled WGS sequence"/>
</dbReference>
<organism evidence="1 2">
    <name type="scientific">Mycena maculata</name>
    <dbReference type="NCBI Taxonomy" id="230809"/>
    <lineage>
        <taxon>Eukaryota</taxon>
        <taxon>Fungi</taxon>
        <taxon>Dikarya</taxon>
        <taxon>Basidiomycota</taxon>
        <taxon>Agaricomycotina</taxon>
        <taxon>Agaricomycetes</taxon>
        <taxon>Agaricomycetidae</taxon>
        <taxon>Agaricales</taxon>
        <taxon>Marasmiineae</taxon>
        <taxon>Mycenaceae</taxon>
        <taxon>Mycena</taxon>
    </lineage>
</organism>
<evidence type="ECO:0008006" key="3">
    <source>
        <dbReference type="Google" id="ProtNLM"/>
    </source>
</evidence>
<accession>A0AAD7KD88</accession>
<keyword evidence="2" id="KW-1185">Reference proteome</keyword>
<name>A0AAD7KD88_9AGAR</name>
<proteinExistence type="predicted"/>
<dbReference type="EMBL" id="JARJLG010000003">
    <property type="protein sequence ID" value="KAJ7782391.1"/>
    <property type="molecule type" value="Genomic_DNA"/>
</dbReference>
<comment type="caution">
    <text evidence="1">The sequence shown here is derived from an EMBL/GenBank/DDBJ whole genome shotgun (WGS) entry which is preliminary data.</text>
</comment>
<sequence length="439" mass="48777">MAPISNAPPEILQKIFRRCIHSQDARIRPFSPSEAPLLLCSVCTLWRIIAIATPQLWAQLFVSIAEETNKAQPSPQLIEAWIARSGCQPLTLVLQNFGQRSSGADSINKVLEMFLPHLHRWRNVTFILPNHPFPTPLTSLGLPSTSGASQLQIAKLEFRSDTGVHATDAPQVSGLSRLLKSSSQLHTLYWRNDLQFLDVNWVQLTVLDLVPVWRPMSQIIQIMQKAPKLRSLSVFISEACDVVDPLVLLNLAILWIGTEVDINPLFQRLALPSLQNINVFCANLVPSIPQTDVVNCVVRSGSRVQVGIFKSLRIPEADLITFLRSSPSLLLFEISNDGVPTITDDILGLLTAGDTPYLCPNLRIIRFLESSVSATDGLLADMVESRRKATPSNPEASLSRVVVDFSATDLPRHAEDIRRLRDLDDEAAFRAWINQPETA</sequence>
<evidence type="ECO:0000313" key="2">
    <source>
        <dbReference type="Proteomes" id="UP001215280"/>
    </source>
</evidence>
<dbReference type="InterPro" id="IPR032675">
    <property type="entry name" value="LRR_dom_sf"/>
</dbReference>
<dbReference type="Gene3D" id="3.80.10.10">
    <property type="entry name" value="Ribonuclease Inhibitor"/>
    <property type="match status" value="1"/>
</dbReference>
<gene>
    <name evidence="1" type="ORF">DFH07DRAFT_1055194</name>
</gene>
<protein>
    <recommendedName>
        <fullName evidence="3">F-box domain-containing protein</fullName>
    </recommendedName>
</protein>